<gene>
    <name evidence="1" type="ORF">Cboi01_000343100</name>
</gene>
<comment type="caution">
    <text evidence="1">The sequence shown here is derived from an EMBL/GenBank/DDBJ whole genome shotgun (WGS) entry which is preliminary data.</text>
</comment>
<keyword evidence="2" id="KW-1185">Reference proteome</keyword>
<accession>A0ACB5TS06</accession>
<dbReference type="EMBL" id="BSXV01001874">
    <property type="protein sequence ID" value="GME94194.1"/>
    <property type="molecule type" value="Genomic_DNA"/>
</dbReference>
<evidence type="ECO:0000313" key="1">
    <source>
        <dbReference type="EMBL" id="GME94194.1"/>
    </source>
</evidence>
<reference evidence="1" key="1">
    <citation type="submission" date="2023-04" db="EMBL/GenBank/DDBJ databases">
        <title>Candida boidinii NBRC 1967.</title>
        <authorList>
            <person name="Ichikawa N."/>
            <person name="Sato H."/>
            <person name="Tonouchi N."/>
        </authorList>
    </citation>
    <scope>NUCLEOTIDE SEQUENCE</scope>
    <source>
        <strain evidence="1">NBRC 1967</strain>
    </source>
</reference>
<evidence type="ECO:0000313" key="2">
    <source>
        <dbReference type="Proteomes" id="UP001165101"/>
    </source>
</evidence>
<dbReference type="Proteomes" id="UP001165101">
    <property type="component" value="Unassembled WGS sequence"/>
</dbReference>
<sequence>MLIQFIGLCIFAYLLGEDKIKPFIKLINIPCGFALRWMGICFTPAFVTLPLADKVSVAEGFKIAAVFVIGYIIMTAFVTYLVWGLQILLGSYTHHNTPTGQDDEEKNCESDDNDNEDNNLEDLKDLERCISTSSISTNIHHIDSIDDENALSIMATNTDLSRCLTRQSHHHNQPHIHNHSHNTLNQHIQSEIPSNTQEIDNKHNYKATSKFIPNSAPETTGNNDDNSVLSTDYDKSINTSIQSYRPEIITNYNNINNTNTTMKVTSENEINSILSAASTPPPSSDNTTSNSNDSNEPKEEIIKNYIIRNLDWILYSIFFLVKYYTQSYSVLH</sequence>
<proteinExistence type="predicted"/>
<protein>
    <submittedName>
        <fullName evidence="1">Unnamed protein product</fullName>
    </submittedName>
</protein>
<name>A0ACB5TS06_CANBO</name>
<organism evidence="1 2">
    <name type="scientific">Candida boidinii</name>
    <name type="common">Yeast</name>
    <dbReference type="NCBI Taxonomy" id="5477"/>
    <lineage>
        <taxon>Eukaryota</taxon>
        <taxon>Fungi</taxon>
        <taxon>Dikarya</taxon>
        <taxon>Ascomycota</taxon>
        <taxon>Saccharomycotina</taxon>
        <taxon>Pichiomycetes</taxon>
        <taxon>Pichiales</taxon>
        <taxon>Pichiaceae</taxon>
        <taxon>Ogataea</taxon>
        <taxon>Ogataea/Candida clade</taxon>
    </lineage>
</organism>